<dbReference type="Proteomes" id="UP001164746">
    <property type="component" value="Chromosome 7"/>
</dbReference>
<protein>
    <recommendedName>
        <fullName evidence="4">DZIP3-like HEPN domain-containing protein</fullName>
    </recommendedName>
</protein>
<accession>A0ABY7ELE5</accession>
<organism evidence="2 3">
    <name type="scientific">Mya arenaria</name>
    <name type="common">Soft-shell clam</name>
    <dbReference type="NCBI Taxonomy" id="6604"/>
    <lineage>
        <taxon>Eukaryota</taxon>
        <taxon>Metazoa</taxon>
        <taxon>Spiralia</taxon>
        <taxon>Lophotrochozoa</taxon>
        <taxon>Mollusca</taxon>
        <taxon>Bivalvia</taxon>
        <taxon>Autobranchia</taxon>
        <taxon>Heteroconchia</taxon>
        <taxon>Euheterodonta</taxon>
        <taxon>Imparidentia</taxon>
        <taxon>Neoheterodontei</taxon>
        <taxon>Myida</taxon>
        <taxon>Myoidea</taxon>
        <taxon>Myidae</taxon>
        <taxon>Mya</taxon>
    </lineage>
</organism>
<feature type="region of interest" description="Disordered" evidence="1">
    <location>
        <begin position="387"/>
        <end position="467"/>
    </location>
</feature>
<sequence length="598" mass="68301">MEDEDDYFVRIWLSVFDCGTATLRQTLMKVCENERPLGTDDKGWSLDHLLSDHQVKILSNFKNRADGRQKKNQLFPIGSKTNIEEWDLQLVVFILKIVGNLEQSVGKAVDALQNLRNKLCHMKETKLSIDKYTVYRSLSKDAVTYLLNFIQNENVKEEMLKRLKTIHRCVVVDKNKDWNCRDVELKDLMTRVKAKLEPLSKADEDDTCFKCSFTADEAANVGEEARLVINLLNDVKTMLTSKEIKVEVPVRDQIESNHGNNSLASDDEYAGVKTAIKHIIRKLAEDKIKIRRQRNKCVQLDISCDEISTFLALYEKCISGELTSLIEPLEEEVIKVTGNDCIDIDVVMPETSFWSCVIKFVSPVASPCNLDDDVNGSVHSWEQDTQEVIVSPEQITQEDVSPGTDMKGQKRNATSDDDGMAEREENESENVEDGEGRTTEIQLKQHDEINKEDNDLPRNDVYRSGTPRRRPFQKDLIRFYVLSCETAPVSPRSSYRINVPKIFVSPDITEMNTFTKTTMRQSTNQTATYNYLFGIDEGVAKNVCICGEMGVGKSICTIEPENEFNNLKKVLELSHTVEIITDDKSRQDFRFRTVKEQN</sequence>
<evidence type="ECO:0000313" key="3">
    <source>
        <dbReference type="Proteomes" id="UP001164746"/>
    </source>
</evidence>
<keyword evidence="3" id="KW-1185">Reference proteome</keyword>
<gene>
    <name evidence="2" type="ORF">MAR_034868</name>
</gene>
<evidence type="ECO:0000256" key="1">
    <source>
        <dbReference type="SAM" id="MobiDB-lite"/>
    </source>
</evidence>
<feature type="compositionally biased region" description="Basic and acidic residues" evidence="1">
    <location>
        <begin position="434"/>
        <end position="461"/>
    </location>
</feature>
<feature type="compositionally biased region" description="Acidic residues" evidence="1">
    <location>
        <begin position="415"/>
        <end position="433"/>
    </location>
</feature>
<dbReference type="EMBL" id="CP111018">
    <property type="protein sequence ID" value="WAR09792.1"/>
    <property type="molecule type" value="Genomic_DNA"/>
</dbReference>
<reference evidence="2" key="1">
    <citation type="submission" date="2022-11" db="EMBL/GenBank/DDBJ databases">
        <title>Centuries of genome instability and evolution in soft-shell clam transmissible cancer (bioRxiv).</title>
        <authorList>
            <person name="Hart S.F.M."/>
            <person name="Yonemitsu M.A."/>
            <person name="Giersch R.M."/>
            <person name="Beal B.F."/>
            <person name="Arriagada G."/>
            <person name="Davis B.W."/>
            <person name="Ostrander E.A."/>
            <person name="Goff S.P."/>
            <person name="Metzger M.J."/>
        </authorList>
    </citation>
    <scope>NUCLEOTIDE SEQUENCE</scope>
    <source>
        <strain evidence="2">MELC-2E11</strain>
        <tissue evidence="2">Siphon/mantle</tissue>
    </source>
</reference>
<evidence type="ECO:0000313" key="2">
    <source>
        <dbReference type="EMBL" id="WAR09792.1"/>
    </source>
</evidence>
<evidence type="ECO:0008006" key="4">
    <source>
        <dbReference type="Google" id="ProtNLM"/>
    </source>
</evidence>
<proteinExistence type="predicted"/>
<name>A0ABY7ELE5_MYAAR</name>